<dbReference type="RefSeq" id="WP_046134693.1">
    <property type="nucleotide sequence ID" value="NZ_FQVC01000013.1"/>
</dbReference>
<keyword evidence="4 7" id="KW-0812">Transmembrane</keyword>
<feature type="transmembrane region" description="Helical" evidence="7">
    <location>
        <begin position="97"/>
        <end position="120"/>
    </location>
</feature>
<keyword evidence="2 7" id="KW-0813">Transport</keyword>
<keyword evidence="11" id="KW-1185">Reference proteome</keyword>
<dbReference type="OrthoDB" id="9805855at2"/>
<dbReference type="GO" id="GO:0005886">
    <property type="term" value="C:plasma membrane"/>
    <property type="evidence" value="ECO:0007669"/>
    <property type="project" value="UniProtKB-SubCell"/>
</dbReference>
<dbReference type="Pfam" id="PF19300">
    <property type="entry name" value="BPD_transp_1_N"/>
    <property type="match status" value="1"/>
</dbReference>
<evidence type="ECO:0000313" key="10">
    <source>
        <dbReference type="EMBL" id="SHF76432.1"/>
    </source>
</evidence>
<dbReference type="Proteomes" id="UP000184533">
    <property type="component" value="Unassembled WGS sequence"/>
</dbReference>
<dbReference type="Gene3D" id="1.10.3720.10">
    <property type="entry name" value="MetI-like"/>
    <property type="match status" value="1"/>
</dbReference>
<dbReference type="Pfam" id="PF00528">
    <property type="entry name" value="BPD_transp_1"/>
    <property type="match status" value="1"/>
</dbReference>
<evidence type="ECO:0000313" key="11">
    <source>
        <dbReference type="Proteomes" id="UP000033608"/>
    </source>
</evidence>
<evidence type="ECO:0000256" key="5">
    <source>
        <dbReference type="ARBA" id="ARBA00022989"/>
    </source>
</evidence>
<feature type="transmembrane region" description="Helical" evidence="7">
    <location>
        <begin position="177"/>
        <end position="197"/>
    </location>
</feature>
<feature type="transmembrane region" description="Helical" evidence="7">
    <location>
        <begin position="132"/>
        <end position="157"/>
    </location>
</feature>
<sequence length="314" mass="33909">MRNYLIRRIISVLPVLFFVSLLSFAVIWIIPGDPTAAFLDASATPEQVEALRDNLGLNKPPLLQVTEWYGQVLTGNLGQSILMRTPVLTAILERLPLTLTLAAMALVLAVLLGVAAGVFAATRRGTWADQTVMTLALLGLSVPDFWLGLLLIVVFAVQLGWFPSGGYVPFMQDPAAWLSSMVLPTLTLAVVQIGFIARMTRSAMLDVINQDFIRTAHAKGLSELYVVTRHGLPNAMMPILTVTGIIAGALLGSAVVVEQVFALPGVGRLIIGAILSRDYPLIQGGLLFLTLIYLLINLGVDLLYAAVDPRVRLE</sequence>
<organism evidence="9 11">
    <name type="scientific">Devosia limi DSM 17137</name>
    <dbReference type="NCBI Taxonomy" id="1121477"/>
    <lineage>
        <taxon>Bacteria</taxon>
        <taxon>Pseudomonadati</taxon>
        <taxon>Pseudomonadota</taxon>
        <taxon>Alphaproteobacteria</taxon>
        <taxon>Hyphomicrobiales</taxon>
        <taxon>Devosiaceae</taxon>
        <taxon>Devosia</taxon>
    </lineage>
</organism>
<evidence type="ECO:0000256" key="7">
    <source>
        <dbReference type="RuleBase" id="RU363032"/>
    </source>
</evidence>
<feature type="domain" description="ABC transmembrane type-1" evidence="8">
    <location>
        <begin position="95"/>
        <end position="304"/>
    </location>
</feature>
<accession>A0A0F5LSA7</accession>
<name>A0A0F5LSA7_9HYPH</name>
<dbReference type="PATRIC" id="fig|1121477.3.peg.2597"/>
<dbReference type="InterPro" id="IPR000515">
    <property type="entry name" value="MetI-like"/>
</dbReference>
<dbReference type="STRING" id="1121477.SAMN02745223_03485"/>
<reference evidence="10 12" key="2">
    <citation type="submission" date="2016-11" db="EMBL/GenBank/DDBJ databases">
        <authorList>
            <person name="Jaros S."/>
            <person name="Januszkiewicz K."/>
            <person name="Wedrychowicz H."/>
        </authorList>
    </citation>
    <scope>NUCLEOTIDE SEQUENCE [LARGE SCALE GENOMIC DNA]</scope>
    <source>
        <strain evidence="10 12">DSM 17137</strain>
    </source>
</reference>
<dbReference type="PROSITE" id="PS50928">
    <property type="entry name" value="ABC_TM1"/>
    <property type="match status" value="1"/>
</dbReference>
<evidence type="ECO:0000256" key="3">
    <source>
        <dbReference type="ARBA" id="ARBA00022475"/>
    </source>
</evidence>
<dbReference type="SUPFAM" id="SSF161098">
    <property type="entry name" value="MetI-like"/>
    <property type="match status" value="1"/>
</dbReference>
<dbReference type="AlphaFoldDB" id="A0A0F5LSA7"/>
<protein>
    <submittedName>
        <fullName evidence="9">Peptide ABC transporter</fullName>
    </submittedName>
    <submittedName>
        <fullName evidence="10">Peptide/nickel transport system permease protein</fullName>
    </submittedName>
</protein>
<dbReference type="PANTHER" id="PTHR43163">
    <property type="entry name" value="DIPEPTIDE TRANSPORT SYSTEM PERMEASE PROTEIN DPPB-RELATED"/>
    <property type="match status" value="1"/>
</dbReference>
<evidence type="ECO:0000256" key="1">
    <source>
        <dbReference type="ARBA" id="ARBA00004651"/>
    </source>
</evidence>
<evidence type="ECO:0000313" key="9">
    <source>
        <dbReference type="EMBL" id="KKB85176.1"/>
    </source>
</evidence>
<dbReference type="EMBL" id="LAJF01000060">
    <property type="protein sequence ID" value="KKB85176.1"/>
    <property type="molecule type" value="Genomic_DNA"/>
</dbReference>
<evidence type="ECO:0000256" key="4">
    <source>
        <dbReference type="ARBA" id="ARBA00022692"/>
    </source>
</evidence>
<dbReference type="InterPro" id="IPR045621">
    <property type="entry name" value="BPD_transp_1_N"/>
</dbReference>
<dbReference type="EMBL" id="FQVC01000013">
    <property type="protein sequence ID" value="SHF76432.1"/>
    <property type="molecule type" value="Genomic_DNA"/>
</dbReference>
<dbReference type="GO" id="GO:0055085">
    <property type="term" value="P:transmembrane transport"/>
    <property type="evidence" value="ECO:0007669"/>
    <property type="project" value="InterPro"/>
</dbReference>
<reference evidence="9 11" key="1">
    <citation type="submission" date="2015-03" db="EMBL/GenBank/DDBJ databases">
        <authorList>
            <person name="Hassan Y.I."/>
            <person name="Lepp D."/>
            <person name="Zhou T."/>
        </authorList>
    </citation>
    <scope>NUCLEOTIDE SEQUENCE [LARGE SCALE GENOMIC DNA]</scope>
    <source>
        <strain evidence="9 11">DSM 17137</strain>
    </source>
</reference>
<keyword evidence="3" id="KW-1003">Cell membrane</keyword>
<keyword evidence="6 7" id="KW-0472">Membrane</keyword>
<evidence type="ECO:0000256" key="6">
    <source>
        <dbReference type="ARBA" id="ARBA00023136"/>
    </source>
</evidence>
<evidence type="ECO:0000313" key="12">
    <source>
        <dbReference type="Proteomes" id="UP000184533"/>
    </source>
</evidence>
<proteinExistence type="inferred from homology"/>
<dbReference type="CDD" id="cd06261">
    <property type="entry name" value="TM_PBP2"/>
    <property type="match status" value="1"/>
</dbReference>
<feature type="transmembrane region" description="Helical" evidence="7">
    <location>
        <begin position="239"/>
        <end position="261"/>
    </location>
</feature>
<comment type="subcellular location">
    <subcellularLocation>
        <location evidence="1 7">Cell membrane</location>
        <topology evidence="1 7">Multi-pass membrane protein</topology>
    </subcellularLocation>
</comment>
<evidence type="ECO:0000256" key="2">
    <source>
        <dbReference type="ARBA" id="ARBA00022448"/>
    </source>
</evidence>
<dbReference type="InterPro" id="IPR035906">
    <property type="entry name" value="MetI-like_sf"/>
</dbReference>
<keyword evidence="5 7" id="KW-1133">Transmembrane helix</keyword>
<feature type="transmembrane region" description="Helical" evidence="7">
    <location>
        <begin position="12"/>
        <end position="30"/>
    </location>
</feature>
<feature type="transmembrane region" description="Helical" evidence="7">
    <location>
        <begin position="281"/>
        <end position="307"/>
    </location>
</feature>
<gene>
    <name evidence="10" type="ORF">SAMN02745223_03485</name>
    <name evidence="9" type="ORF">VW29_07545</name>
</gene>
<comment type="similarity">
    <text evidence="7">Belongs to the binding-protein-dependent transport system permease family.</text>
</comment>
<dbReference type="Proteomes" id="UP000033608">
    <property type="component" value="Unassembled WGS sequence"/>
</dbReference>
<evidence type="ECO:0000259" key="8">
    <source>
        <dbReference type="PROSITE" id="PS50928"/>
    </source>
</evidence>
<dbReference type="PANTHER" id="PTHR43163:SF6">
    <property type="entry name" value="DIPEPTIDE TRANSPORT SYSTEM PERMEASE PROTEIN DPPB-RELATED"/>
    <property type="match status" value="1"/>
</dbReference>